<keyword evidence="1" id="KW-0812">Transmembrane</keyword>
<feature type="transmembrane region" description="Helical" evidence="1">
    <location>
        <begin position="322"/>
        <end position="342"/>
    </location>
</feature>
<dbReference type="RefSeq" id="WP_317793284.1">
    <property type="nucleotide sequence ID" value="NZ_AP028461.1"/>
</dbReference>
<reference evidence="3" key="1">
    <citation type="journal article" date="2019" name="Int. J. Syst. Evol. Microbiol.">
        <title>The Global Catalogue of Microorganisms (GCM) 10K type strain sequencing project: providing services to taxonomists for standard genome sequencing and annotation.</title>
        <authorList>
            <consortium name="The Broad Institute Genomics Platform"/>
            <consortium name="The Broad Institute Genome Sequencing Center for Infectious Disease"/>
            <person name="Wu L."/>
            <person name="Ma J."/>
        </authorList>
    </citation>
    <scope>NUCLEOTIDE SEQUENCE [LARGE SCALE GENOMIC DNA]</scope>
    <source>
        <strain evidence="3">CCM 7526</strain>
    </source>
</reference>
<feature type="transmembrane region" description="Helical" evidence="1">
    <location>
        <begin position="58"/>
        <end position="82"/>
    </location>
</feature>
<evidence type="ECO:0000313" key="2">
    <source>
        <dbReference type="EMBL" id="MFD1366526.1"/>
    </source>
</evidence>
<accession>A0ABW4A6Y0</accession>
<gene>
    <name evidence="2" type="ORF">ACFQ5G_14320</name>
</gene>
<feature type="transmembrane region" description="Helical" evidence="1">
    <location>
        <begin position="278"/>
        <end position="302"/>
    </location>
</feature>
<proteinExistence type="predicted"/>
<keyword evidence="3" id="KW-1185">Reference proteome</keyword>
<evidence type="ECO:0000256" key="1">
    <source>
        <dbReference type="SAM" id="Phobius"/>
    </source>
</evidence>
<name>A0ABW4A6Y0_9ACTN</name>
<keyword evidence="1" id="KW-1133">Transmembrane helix</keyword>
<comment type="caution">
    <text evidence="2">The sequence shown here is derived from an EMBL/GenBank/DDBJ whole genome shotgun (WGS) entry which is preliminary data.</text>
</comment>
<organism evidence="2 3">
    <name type="scientific">Actinoplanes sichuanensis</name>
    <dbReference type="NCBI Taxonomy" id="512349"/>
    <lineage>
        <taxon>Bacteria</taxon>
        <taxon>Bacillati</taxon>
        <taxon>Actinomycetota</taxon>
        <taxon>Actinomycetes</taxon>
        <taxon>Micromonosporales</taxon>
        <taxon>Micromonosporaceae</taxon>
        <taxon>Actinoplanes</taxon>
    </lineage>
</organism>
<feature type="transmembrane region" description="Helical" evidence="1">
    <location>
        <begin position="237"/>
        <end position="258"/>
    </location>
</feature>
<protein>
    <submittedName>
        <fullName evidence="2">Uncharacterized protein</fullName>
    </submittedName>
</protein>
<sequence length="355" mass="38654">MHRWLLLAYPRDYRRERGAEILETVRAMAPARRGPRLVANLIGHGLRARLGRPASRSVAVWATVFTLACALFGASFATWVAWTGSRPLDHSELAGVVRQLYPGDPAGDIADAEPPAVFVVYGSPLSWDSVDDLLFGDGGEYAPATIAASFDRLPGGDRAQTLTGLRQRLEAAGWDSRGPVYSNSYECIPDAPQCDPATIPSDITVYAMRGDNVLDIHLYGPGTTPVMDLAMARATPWTVYPAGIAGFLVAALSAWFLFGWASRRTEHGGPLTRASANLLYGTGMFLWWAPILFSAPLVLLHHTGEPHFRWHPLWEWLGQPTLSLPFLLGGLSLTAALTLTALPQRRPADRPLAHS</sequence>
<evidence type="ECO:0000313" key="3">
    <source>
        <dbReference type="Proteomes" id="UP001597183"/>
    </source>
</evidence>
<keyword evidence="1" id="KW-0472">Membrane</keyword>
<dbReference type="Proteomes" id="UP001597183">
    <property type="component" value="Unassembled WGS sequence"/>
</dbReference>
<dbReference type="EMBL" id="JBHTMK010000018">
    <property type="protein sequence ID" value="MFD1366526.1"/>
    <property type="molecule type" value="Genomic_DNA"/>
</dbReference>